<evidence type="ECO:0000256" key="3">
    <source>
        <dbReference type="ARBA" id="ARBA00022448"/>
    </source>
</evidence>
<dbReference type="GO" id="GO:0004888">
    <property type="term" value="F:transmembrane signaling receptor activity"/>
    <property type="evidence" value="ECO:0007669"/>
    <property type="project" value="InterPro"/>
</dbReference>
<dbReference type="InterPro" id="IPR006202">
    <property type="entry name" value="Neur_chan_lig-bd"/>
</dbReference>
<keyword evidence="8" id="KW-0406">Ion transport</keyword>
<dbReference type="Pfam" id="PF02931">
    <property type="entry name" value="Neur_chan_LBD"/>
    <property type="match status" value="1"/>
</dbReference>
<organism evidence="15 16">
    <name type="scientific">Strongyloides venezuelensis</name>
    <name type="common">Threadworm</name>
    <dbReference type="NCBI Taxonomy" id="75913"/>
    <lineage>
        <taxon>Eukaryota</taxon>
        <taxon>Metazoa</taxon>
        <taxon>Ecdysozoa</taxon>
        <taxon>Nematoda</taxon>
        <taxon>Chromadorea</taxon>
        <taxon>Rhabditida</taxon>
        <taxon>Tylenchina</taxon>
        <taxon>Panagrolaimomorpha</taxon>
        <taxon>Strongyloidoidea</taxon>
        <taxon>Strongyloididae</taxon>
        <taxon>Strongyloides</taxon>
    </lineage>
</organism>
<dbReference type="NCBIfam" id="TIGR00860">
    <property type="entry name" value="LIC"/>
    <property type="match status" value="1"/>
</dbReference>
<dbReference type="InterPro" id="IPR036719">
    <property type="entry name" value="Neuro-gated_channel_TM_sf"/>
</dbReference>
<dbReference type="SUPFAM" id="SSF63712">
    <property type="entry name" value="Nicotinic receptor ligand binding domain-like"/>
    <property type="match status" value="1"/>
</dbReference>
<feature type="region of interest" description="Disordered" evidence="11">
    <location>
        <begin position="384"/>
        <end position="404"/>
    </location>
</feature>
<dbReference type="GO" id="GO:0005230">
    <property type="term" value="F:extracellular ligand-gated monoatomic ion channel activity"/>
    <property type="evidence" value="ECO:0007669"/>
    <property type="project" value="InterPro"/>
</dbReference>
<dbReference type="InterPro" id="IPR006028">
    <property type="entry name" value="GABAA/Glycine_rcpt"/>
</dbReference>
<dbReference type="Gene3D" id="2.70.170.10">
    <property type="entry name" value="Neurotransmitter-gated ion-channel ligand-binding domain"/>
    <property type="match status" value="1"/>
</dbReference>
<evidence type="ECO:0000256" key="6">
    <source>
        <dbReference type="ARBA" id="ARBA00022729"/>
    </source>
</evidence>
<feature type="compositionally biased region" description="Low complexity" evidence="11">
    <location>
        <begin position="517"/>
        <end position="534"/>
    </location>
</feature>
<keyword evidence="10" id="KW-0407">Ion channel</keyword>
<reference evidence="15" key="1">
    <citation type="submission" date="2014-07" db="EMBL/GenBank/DDBJ databases">
        <authorList>
            <person name="Martin A.A"/>
            <person name="De Silva N."/>
        </authorList>
    </citation>
    <scope>NUCLEOTIDE SEQUENCE</scope>
</reference>
<evidence type="ECO:0000256" key="11">
    <source>
        <dbReference type="SAM" id="MobiDB-lite"/>
    </source>
</evidence>
<keyword evidence="7 12" id="KW-1133">Transmembrane helix</keyword>
<dbReference type="SUPFAM" id="SSF90112">
    <property type="entry name" value="Neurotransmitter-gated ion-channel transmembrane pore"/>
    <property type="match status" value="1"/>
</dbReference>
<evidence type="ECO:0000256" key="2">
    <source>
        <dbReference type="ARBA" id="ARBA00004236"/>
    </source>
</evidence>
<evidence type="ECO:0000259" key="13">
    <source>
        <dbReference type="Pfam" id="PF02931"/>
    </source>
</evidence>
<dbReference type="InterPro" id="IPR036734">
    <property type="entry name" value="Neur_chan_lig-bd_sf"/>
</dbReference>
<dbReference type="Gene3D" id="1.20.58.390">
    <property type="entry name" value="Neurotransmitter-gated ion-channel transmembrane domain"/>
    <property type="match status" value="2"/>
</dbReference>
<dbReference type="Pfam" id="PF02932">
    <property type="entry name" value="Neur_chan_memb"/>
    <property type="match status" value="1"/>
</dbReference>
<dbReference type="PRINTS" id="PR00253">
    <property type="entry name" value="GABAARECEPTR"/>
</dbReference>
<feature type="transmembrane region" description="Helical" evidence="12">
    <location>
        <begin position="671"/>
        <end position="690"/>
    </location>
</feature>
<dbReference type="PANTHER" id="PTHR18945">
    <property type="entry name" value="NEUROTRANSMITTER GATED ION CHANNEL"/>
    <property type="match status" value="1"/>
</dbReference>
<evidence type="ECO:0000256" key="9">
    <source>
        <dbReference type="ARBA" id="ARBA00023136"/>
    </source>
</evidence>
<evidence type="ECO:0000313" key="15">
    <source>
        <dbReference type="Proteomes" id="UP000035680"/>
    </source>
</evidence>
<dbReference type="InterPro" id="IPR006201">
    <property type="entry name" value="Neur_channel"/>
</dbReference>
<feature type="transmembrane region" description="Helical" evidence="12">
    <location>
        <begin position="351"/>
        <end position="376"/>
    </location>
</feature>
<evidence type="ECO:0000256" key="4">
    <source>
        <dbReference type="ARBA" id="ARBA00022475"/>
    </source>
</evidence>
<reference evidence="16" key="2">
    <citation type="submission" date="2015-08" db="UniProtKB">
        <authorList>
            <consortium name="WormBaseParasite"/>
        </authorList>
    </citation>
    <scope>IDENTIFICATION</scope>
</reference>
<proteinExistence type="predicted"/>
<dbReference type="InterPro" id="IPR038050">
    <property type="entry name" value="Neuro_actylchol_rec"/>
</dbReference>
<protein>
    <submittedName>
        <fullName evidence="16">Uncharacterized protein</fullName>
    </submittedName>
</protein>
<dbReference type="AlphaFoldDB" id="A0A0K0FMF1"/>
<evidence type="ECO:0000256" key="5">
    <source>
        <dbReference type="ARBA" id="ARBA00022692"/>
    </source>
</evidence>
<accession>A0A0K0FMF1</accession>
<evidence type="ECO:0000259" key="14">
    <source>
        <dbReference type="Pfam" id="PF02932"/>
    </source>
</evidence>
<dbReference type="CDD" id="cd19049">
    <property type="entry name" value="LGIC_TM_anion"/>
    <property type="match status" value="1"/>
</dbReference>
<comment type="subcellular location">
    <subcellularLocation>
        <location evidence="2">Cell membrane</location>
    </subcellularLocation>
    <subcellularLocation>
        <location evidence="1">Membrane</location>
        <topology evidence="1">Multi-pass membrane protein</topology>
    </subcellularLocation>
</comment>
<feature type="domain" description="Neurotransmitter-gated ion-channel transmembrane" evidence="14">
    <location>
        <begin position="298"/>
        <end position="685"/>
    </location>
</feature>
<keyword evidence="15" id="KW-1185">Reference proteome</keyword>
<dbReference type="Proteomes" id="UP000035680">
    <property type="component" value="Unassembled WGS sequence"/>
</dbReference>
<feature type="domain" description="Neurotransmitter-gated ion-channel ligand-binding" evidence="13">
    <location>
        <begin position="89"/>
        <end position="256"/>
    </location>
</feature>
<evidence type="ECO:0000313" key="16">
    <source>
        <dbReference type="WBParaSite" id="SVE_1017800.1"/>
    </source>
</evidence>
<feature type="region of interest" description="Disordered" evidence="11">
    <location>
        <begin position="515"/>
        <end position="534"/>
    </location>
</feature>
<dbReference type="CDD" id="cd18987">
    <property type="entry name" value="LGIC_ECD_anion"/>
    <property type="match status" value="1"/>
</dbReference>
<dbReference type="STRING" id="75913.A0A0K0FMF1"/>
<evidence type="ECO:0000256" key="8">
    <source>
        <dbReference type="ARBA" id="ARBA00023065"/>
    </source>
</evidence>
<feature type="transmembrane region" description="Helical" evidence="12">
    <location>
        <begin position="319"/>
        <end position="339"/>
    </location>
</feature>
<evidence type="ECO:0000256" key="12">
    <source>
        <dbReference type="SAM" id="Phobius"/>
    </source>
</evidence>
<feature type="transmembrane region" description="Helical" evidence="12">
    <location>
        <begin position="296"/>
        <end position="313"/>
    </location>
</feature>
<evidence type="ECO:0000256" key="10">
    <source>
        <dbReference type="ARBA" id="ARBA00023303"/>
    </source>
</evidence>
<evidence type="ECO:0000256" key="7">
    <source>
        <dbReference type="ARBA" id="ARBA00022989"/>
    </source>
</evidence>
<dbReference type="GO" id="GO:0005886">
    <property type="term" value="C:plasma membrane"/>
    <property type="evidence" value="ECO:0007669"/>
    <property type="project" value="UniProtKB-SubCell"/>
</dbReference>
<sequence>MFYLKNLLISYLINLYFIKIILTSSIDFAEDKINSNIIEDYESSGEDINPIKLSLKNLNDKNPSSTSSSSAFVSSRSVPIPIVMDEMLDAGRQAYDKYSTPTQGNDPTQVNLTMYIEGLSGFRTQTMDFQLDVYLQQYWKDERLAHNESSRILVRDKKILDKIWHPDCYFANSRIAEFHTVTQPNFLLWIEKDGRILYDTRISMIVMCMMNLSKWPLDSQRCSLRILSYAYNNQEMNIAWDINEPITRNMDIVMADMRIVDISPGHCNGEFPTGTWSCVTAEFYVIREKMHHIMQFFVPSILIVVISWFSFWLDIESVAARISLSITTLLTLSTQANAARMALPEVSYLKAIDVFMGTCIVFVFAVIIEFTIVNYAQRQATQENCEEGNGKYKRKGKKSGKSVNNDLSQRAKKFLHKTLASLNFNGDTQNKFSDDNFPVDSLGPTEACYLLLDTLTGTVSINPPSLSNSDSIKSPNEIFSESDNSPFTMLHPSLPSVAYEIPHFQEHSFSQCPQFGQSSLNSSQHHSPHSSLLSHQYNHTTTPNVCCENTQISCNPSASPVCDWRLKDAERLANWTKVKNLDVNLENNHKNSIKKRSITNNLKAFTELLSDSTSVNTDEKNSHIYQKSHENYSKTKINLSDKWSSAFRQIQNKKKIAARNNARRIDQKSRWMFPLSFLLFNISFWIYYLYIV</sequence>
<name>A0A0K0FMF1_STRVS</name>
<keyword evidence="6" id="KW-0732">Signal</keyword>
<dbReference type="PRINTS" id="PR00252">
    <property type="entry name" value="NRIONCHANNEL"/>
</dbReference>
<feature type="compositionally biased region" description="Basic residues" evidence="11">
    <location>
        <begin position="391"/>
        <end position="400"/>
    </location>
</feature>
<keyword evidence="4" id="KW-1003">Cell membrane</keyword>
<keyword evidence="5 12" id="KW-0812">Transmembrane</keyword>
<keyword evidence="3" id="KW-0813">Transport</keyword>
<feature type="transmembrane region" description="Helical" evidence="12">
    <location>
        <begin position="6"/>
        <end position="22"/>
    </location>
</feature>
<evidence type="ECO:0000256" key="1">
    <source>
        <dbReference type="ARBA" id="ARBA00004141"/>
    </source>
</evidence>
<dbReference type="WBParaSite" id="SVE_1017800.1">
    <property type="protein sequence ID" value="SVE_1017800.1"/>
    <property type="gene ID" value="SVE_1017800"/>
</dbReference>
<dbReference type="InterPro" id="IPR006029">
    <property type="entry name" value="Neurotrans-gated_channel_TM"/>
</dbReference>
<keyword evidence="9 12" id="KW-0472">Membrane</keyword>